<reference evidence="1" key="1">
    <citation type="submission" date="2018-11" db="EMBL/GenBank/DDBJ databases">
        <authorList>
            <consortium name="Pathogen Informatics"/>
        </authorList>
    </citation>
    <scope>NUCLEOTIDE SEQUENCE</scope>
</reference>
<proteinExistence type="predicted"/>
<protein>
    <submittedName>
        <fullName evidence="1">Uncharacterized protein</fullName>
    </submittedName>
</protein>
<evidence type="ECO:0000313" key="1">
    <source>
        <dbReference type="EMBL" id="VEL24643.1"/>
    </source>
</evidence>
<keyword evidence="2" id="KW-1185">Reference proteome</keyword>
<organism evidence="1 2">
    <name type="scientific">Protopolystoma xenopodis</name>
    <dbReference type="NCBI Taxonomy" id="117903"/>
    <lineage>
        <taxon>Eukaryota</taxon>
        <taxon>Metazoa</taxon>
        <taxon>Spiralia</taxon>
        <taxon>Lophotrochozoa</taxon>
        <taxon>Platyhelminthes</taxon>
        <taxon>Monogenea</taxon>
        <taxon>Polyopisthocotylea</taxon>
        <taxon>Polystomatidea</taxon>
        <taxon>Polystomatidae</taxon>
        <taxon>Protopolystoma</taxon>
    </lineage>
</organism>
<gene>
    <name evidence="1" type="ORF">PXEA_LOCUS18083</name>
</gene>
<evidence type="ECO:0000313" key="2">
    <source>
        <dbReference type="Proteomes" id="UP000784294"/>
    </source>
</evidence>
<accession>A0A448X0A2</accession>
<sequence length="176" mass="19902">MIVHTPDYAICWTQLQLLQATICGIKENEAATLSCVLQLTKLAFQYDYSEIFNILVGLLEHFIQNTLLSLPDSPDAAVRAYWLDSLSTLRLLCGLRSILLQEDVQIQQQTKGDLSSILPPELDKLNRVVSSIKAGHSVKMKRVRHLILRMSLCYANNSTLAPMSHIVPMFSRTDFR</sequence>
<dbReference type="Proteomes" id="UP000784294">
    <property type="component" value="Unassembled WGS sequence"/>
</dbReference>
<comment type="caution">
    <text evidence="1">The sequence shown here is derived from an EMBL/GenBank/DDBJ whole genome shotgun (WGS) entry which is preliminary data.</text>
</comment>
<dbReference type="AlphaFoldDB" id="A0A448X0A2"/>
<name>A0A448X0A2_9PLAT</name>
<dbReference type="EMBL" id="CAAALY010068801">
    <property type="protein sequence ID" value="VEL24643.1"/>
    <property type="molecule type" value="Genomic_DNA"/>
</dbReference>